<name>A0ABR2T9D0_9ROSI</name>
<feature type="compositionally biased region" description="Polar residues" evidence="1">
    <location>
        <begin position="261"/>
        <end position="276"/>
    </location>
</feature>
<comment type="caution">
    <text evidence="3">The sequence shown here is derived from an EMBL/GenBank/DDBJ whole genome shotgun (WGS) entry which is preliminary data.</text>
</comment>
<dbReference type="PANTHER" id="PTHR31973:SF187">
    <property type="entry name" value="MUTATOR TRANSPOSASE MUDRA PROTEIN"/>
    <property type="match status" value="1"/>
</dbReference>
<feature type="region of interest" description="Disordered" evidence="1">
    <location>
        <begin position="261"/>
        <end position="300"/>
    </location>
</feature>
<protein>
    <recommendedName>
        <fullName evidence="2">MULE transposase domain-containing protein</fullName>
    </recommendedName>
</protein>
<accession>A0ABR2T9D0</accession>
<evidence type="ECO:0000313" key="4">
    <source>
        <dbReference type="Proteomes" id="UP001396334"/>
    </source>
</evidence>
<sequence length="314" mass="35444">MRVDDDLEDNKFDSSDLESLVDERLVFDDDDKEITTLRGQKKIKQKIKRKTVGDEDLQPYLEFNILPMVKNKDVDGEGDENGTDYLDSSDARSYESDSDGEILFKKSSKVFFDASSVEPRFEVGMIFESSQQFKEALYAYVVSQRPVLFLNGCFLKGDFKGELLSFVGIDANNQIFPIAWAVVEVENRETWAWFLKNLRIDLHLINGEKFIVISDMQKASNDVTEIEPITLSSSTQEQHTTEVGRSSQILVSKPYSMKYSTTRAHSPSAPFKSSSMASRPPTSTSLLPTTSAQPPTTVSLPSSTGKFYVLKYKR</sequence>
<dbReference type="Pfam" id="PF10551">
    <property type="entry name" value="MULE"/>
    <property type="match status" value="1"/>
</dbReference>
<proteinExistence type="predicted"/>
<gene>
    <name evidence="3" type="ORF">V6N11_050301</name>
</gene>
<feature type="compositionally biased region" description="Low complexity" evidence="1">
    <location>
        <begin position="277"/>
        <end position="297"/>
    </location>
</feature>
<organism evidence="3 4">
    <name type="scientific">Hibiscus sabdariffa</name>
    <name type="common">roselle</name>
    <dbReference type="NCBI Taxonomy" id="183260"/>
    <lineage>
        <taxon>Eukaryota</taxon>
        <taxon>Viridiplantae</taxon>
        <taxon>Streptophyta</taxon>
        <taxon>Embryophyta</taxon>
        <taxon>Tracheophyta</taxon>
        <taxon>Spermatophyta</taxon>
        <taxon>Magnoliopsida</taxon>
        <taxon>eudicotyledons</taxon>
        <taxon>Gunneridae</taxon>
        <taxon>Pentapetalae</taxon>
        <taxon>rosids</taxon>
        <taxon>malvids</taxon>
        <taxon>Malvales</taxon>
        <taxon>Malvaceae</taxon>
        <taxon>Malvoideae</taxon>
        <taxon>Hibiscus</taxon>
    </lineage>
</organism>
<evidence type="ECO:0000259" key="2">
    <source>
        <dbReference type="Pfam" id="PF10551"/>
    </source>
</evidence>
<dbReference type="EMBL" id="JBBPBN010000007">
    <property type="protein sequence ID" value="KAK9034123.1"/>
    <property type="molecule type" value="Genomic_DNA"/>
</dbReference>
<feature type="domain" description="MULE transposase" evidence="2">
    <location>
        <begin position="147"/>
        <end position="220"/>
    </location>
</feature>
<dbReference type="Proteomes" id="UP001396334">
    <property type="component" value="Unassembled WGS sequence"/>
</dbReference>
<dbReference type="InterPro" id="IPR018289">
    <property type="entry name" value="MULE_transposase_dom"/>
</dbReference>
<keyword evidence="4" id="KW-1185">Reference proteome</keyword>
<evidence type="ECO:0000256" key="1">
    <source>
        <dbReference type="SAM" id="MobiDB-lite"/>
    </source>
</evidence>
<evidence type="ECO:0000313" key="3">
    <source>
        <dbReference type="EMBL" id="KAK9034123.1"/>
    </source>
</evidence>
<feature type="region of interest" description="Disordered" evidence="1">
    <location>
        <begin position="72"/>
        <end position="93"/>
    </location>
</feature>
<reference evidence="3 4" key="1">
    <citation type="journal article" date="2024" name="G3 (Bethesda)">
        <title>Genome assembly of Hibiscus sabdariffa L. provides insights into metabolisms of medicinal natural products.</title>
        <authorList>
            <person name="Kim T."/>
        </authorList>
    </citation>
    <scope>NUCLEOTIDE SEQUENCE [LARGE SCALE GENOMIC DNA]</scope>
    <source>
        <strain evidence="3">TK-2024</strain>
        <tissue evidence="3">Old leaves</tissue>
    </source>
</reference>
<dbReference type="PANTHER" id="PTHR31973">
    <property type="entry name" value="POLYPROTEIN, PUTATIVE-RELATED"/>
    <property type="match status" value="1"/>
</dbReference>